<dbReference type="PROSITE" id="PS00330">
    <property type="entry name" value="HEMOLYSIN_CALCIUM"/>
    <property type="match status" value="3"/>
</dbReference>
<name>A0A0P1IPK7_9RHOB</name>
<evidence type="ECO:0000313" key="4">
    <source>
        <dbReference type="Proteomes" id="UP000051870"/>
    </source>
</evidence>
<dbReference type="Gene3D" id="2.150.10.10">
    <property type="entry name" value="Serralysin-like metalloprotease, C-terminal"/>
    <property type="match status" value="3"/>
</dbReference>
<evidence type="ECO:0000313" key="3">
    <source>
        <dbReference type="EMBL" id="CUJ90943.1"/>
    </source>
</evidence>
<dbReference type="InterPro" id="IPR001343">
    <property type="entry name" value="Hemolysn_Ca-bd"/>
</dbReference>
<keyword evidence="2" id="KW-0964">Secreted</keyword>
<dbReference type="Pfam" id="PF00353">
    <property type="entry name" value="HemolysinCabind"/>
    <property type="match status" value="3"/>
</dbReference>
<organism evidence="3 4">
    <name type="scientific">Shimia thalassica</name>
    <dbReference type="NCBI Taxonomy" id="1715693"/>
    <lineage>
        <taxon>Bacteria</taxon>
        <taxon>Pseudomonadati</taxon>
        <taxon>Pseudomonadota</taxon>
        <taxon>Alphaproteobacteria</taxon>
        <taxon>Rhodobacterales</taxon>
        <taxon>Roseobacteraceae</taxon>
    </lineage>
</organism>
<gene>
    <name evidence="3" type="primary">hlyA_13</name>
    <name evidence="3" type="ORF">PH7735_01309</name>
</gene>
<dbReference type="STRING" id="1715693.PH7735_01309"/>
<reference evidence="4" key="1">
    <citation type="submission" date="2015-09" db="EMBL/GenBank/DDBJ databases">
        <authorList>
            <person name="Rodrigo-Torres Lidia"/>
            <person name="Arahal R.David."/>
        </authorList>
    </citation>
    <scope>NUCLEOTIDE SEQUENCE [LARGE SCALE GENOMIC DNA]</scope>
    <source>
        <strain evidence="4">CECT 7735</strain>
    </source>
</reference>
<dbReference type="InterPro" id="IPR011049">
    <property type="entry name" value="Serralysin-like_metalloprot_C"/>
</dbReference>
<evidence type="ECO:0000256" key="1">
    <source>
        <dbReference type="ARBA" id="ARBA00004613"/>
    </source>
</evidence>
<comment type="subcellular location">
    <subcellularLocation>
        <location evidence="1">Secreted</location>
    </subcellularLocation>
</comment>
<dbReference type="InterPro" id="IPR018511">
    <property type="entry name" value="Hemolysin-typ_Ca-bd_CS"/>
</dbReference>
<dbReference type="Proteomes" id="UP000051870">
    <property type="component" value="Unassembled WGS sequence"/>
</dbReference>
<dbReference type="SUPFAM" id="SSF51120">
    <property type="entry name" value="beta-Roll"/>
    <property type="match status" value="2"/>
</dbReference>
<dbReference type="AlphaFoldDB" id="A0A0P1IPK7"/>
<dbReference type="InterPro" id="IPR050557">
    <property type="entry name" value="RTX_toxin/Mannuronan_C5-epim"/>
</dbReference>
<dbReference type="GeneID" id="83880365"/>
<keyword evidence="4" id="KW-1185">Reference proteome</keyword>
<protein>
    <submittedName>
        <fullName evidence="3">Hemolysin, chromosomal</fullName>
    </submittedName>
</protein>
<dbReference type="PANTHER" id="PTHR38340:SF1">
    <property type="entry name" value="S-LAYER PROTEIN"/>
    <property type="match status" value="1"/>
</dbReference>
<dbReference type="GO" id="GO:0005576">
    <property type="term" value="C:extracellular region"/>
    <property type="evidence" value="ECO:0007669"/>
    <property type="project" value="UniProtKB-SubCell"/>
</dbReference>
<dbReference type="GO" id="GO:0005509">
    <property type="term" value="F:calcium ion binding"/>
    <property type="evidence" value="ECO:0007669"/>
    <property type="project" value="InterPro"/>
</dbReference>
<accession>A0A0P1IPK7</accession>
<proteinExistence type="predicted"/>
<dbReference type="PRINTS" id="PR00313">
    <property type="entry name" value="CABNDNGRPT"/>
</dbReference>
<evidence type="ECO:0000256" key="2">
    <source>
        <dbReference type="ARBA" id="ARBA00022525"/>
    </source>
</evidence>
<dbReference type="RefSeq" id="WP_058310450.1">
    <property type="nucleotide sequence ID" value="NZ_CYTW01000001.1"/>
</dbReference>
<dbReference type="PANTHER" id="PTHR38340">
    <property type="entry name" value="S-LAYER PROTEIN"/>
    <property type="match status" value="1"/>
</dbReference>
<sequence length="619" mass="65075">MSNFQVSINAEQHFLIDGVQINGFAETQLASGATAFYNGGSLWIIPEGAEDPGSSIFLEDFAFGGDTGGWIDVQMRALEDGGFVLAGAVNLSTPGRVQVFNSDGSARSDAFDLPGPLEEVEAMSSGGFAITYIEYGGAQPALRMRGFSADGVAAGTPTTVTSHAEYVDDLGSSLIQLSNGQFVVEWRFRDAARQYRIVNPDGSLASEIMDASDAYGGLGEISENLEHSHILERPEGGFAIFWTDPASYVHGRLFAADGEPEGPSFLAAPRVGHLNHYSVDITDQGLFLIVAGRGNPLLHVLGPDGNALLLNYALPNDIDIGLIRGFSEADGTPTLYLSGPTQYPVPNTSLGESFITIDVNAGYVVGDDDDTVAMRDVWRVLNAGAGDDAITGTMGADEISGGLGQDQLIGNLGADWLSGGDGDDLIFGGDLDSALRQDRSDTIFGGAGNDTIFAGHGNDSVWGMDDSDVISGGFGADFLAGQNGDDSLTGSAFADQLFGNAGDDFLNGGFGHDLVNGGAGADRFYHIGVFDHGSDWIQDYDAAEGDILWFGNDDATLGQFQINTAHTSTAAGERSGEDDVEEAFVIYRPTDQILWALVDGGGQSSINLQIGEDVFDLLV</sequence>
<dbReference type="EMBL" id="CYTW01000001">
    <property type="protein sequence ID" value="CUJ90943.1"/>
    <property type="molecule type" value="Genomic_DNA"/>
</dbReference>